<keyword evidence="2" id="KW-0539">Nucleus</keyword>
<feature type="region of interest" description="Disordered" evidence="4">
    <location>
        <begin position="46"/>
        <end position="139"/>
    </location>
</feature>
<dbReference type="InterPro" id="IPR013087">
    <property type="entry name" value="Znf_C2H2_type"/>
</dbReference>
<evidence type="ECO:0000256" key="3">
    <source>
        <dbReference type="PROSITE-ProRule" id="PRU00042"/>
    </source>
</evidence>
<dbReference type="PANTHER" id="PTHR16516:SF4">
    <property type="entry name" value="C2H2-TYPE DOMAIN-CONTAINING PROTEIN"/>
    <property type="match status" value="1"/>
</dbReference>
<name>A0A914ABZ4_PATMI</name>
<evidence type="ECO:0000259" key="5">
    <source>
        <dbReference type="PROSITE" id="PS50157"/>
    </source>
</evidence>
<dbReference type="PANTHER" id="PTHR16516">
    <property type="entry name" value="AGAP007109-PA"/>
    <property type="match status" value="1"/>
</dbReference>
<keyword evidence="3" id="KW-0863">Zinc-finger</keyword>
<evidence type="ECO:0000313" key="7">
    <source>
        <dbReference type="Proteomes" id="UP000887568"/>
    </source>
</evidence>
<keyword evidence="7" id="KW-1185">Reference proteome</keyword>
<feature type="region of interest" description="Disordered" evidence="4">
    <location>
        <begin position="362"/>
        <end position="389"/>
    </location>
</feature>
<organism evidence="6 7">
    <name type="scientific">Patiria miniata</name>
    <name type="common">Bat star</name>
    <name type="synonym">Asterina miniata</name>
    <dbReference type="NCBI Taxonomy" id="46514"/>
    <lineage>
        <taxon>Eukaryota</taxon>
        <taxon>Metazoa</taxon>
        <taxon>Echinodermata</taxon>
        <taxon>Eleutherozoa</taxon>
        <taxon>Asterozoa</taxon>
        <taxon>Asteroidea</taxon>
        <taxon>Valvatacea</taxon>
        <taxon>Valvatida</taxon>
        <taxon>Asterinidae</taxon>
        <taxon>Patiria</taxon>
    </lineage>
</organism>
<keyword evidence="3" id="KW-0862">Zinc</keyword>
<sequence>MEFALRSQKARSASNFDPMANKPTEAETFYSNHMIARPLALKSKEYIETSTNRSEGEGSPGEAWTAGGHRLPKKLRTGRAPEMHSTNSHRITPGLESFGSGATDPGKRNNLVSLPSKRQMNDSRGVSSPQLTTSAVGSGDPLKAPPAGQAYAMPAQVSGKRSAFREVPKRHKMPAQGPQTCANATQLRPRDGRASQVERLRNDFNFSRSEMAVSKQFVPNQPFYDTQHLLTMHSASSIPHQHCSGMARGKESPASSFHPLNRRPPVADFQNHAPGCDLLKNMKSNSGLCKETFAMQFGSFQNGAHAEQFSPLPFAWQQPLVPTSVLPLSPSVPGRQYDNWCAKCNASFRMTSDLVYHMRTQHKRSSDGIPRGGAANTSSTSGISADGFRGKRAEEKLKCERCGETFRERHHLTRHMTSHNSDHE</sequence>
<dbReference type="OrthoDB" id="5814089at2759"/>
<dbReference type="GeneID" id="119731790"/>
<proteinExistence type="predicted"/>
<dbReference type="EnsemblMetazoa" id="XM_038205063.1">
    <property type="protein sequence ID" value="XP_038060991.1"/>
    <property type="gene ID" value="LOC119731790"/>
</dbReference>
<dbReference type="RefSeq" id="XP_038060991.1">
    <property type="nucleotide sequence ID" value="XM_038205063.1"/>
</dbReference>
<feature type="compositionally biased region" description="Polar residues" evidence="4">
    <location>
        <begin position="110"/>
        <end position="136"/>
    </location>
</feature>
<dbReference type="GO" id="GO:0008270">
    <property type="term" value="F:zinc ion binding"/>
    <property type="evidence" value="ECO:0007669"/>
    <property type="project" value="UniProtKB-KW"/>
</dbReference>
<feature type="domain" description="C2H2-type" evidence="5">
    <location>
        <begin position="339"/>
        <end position="367"/>
    </location>
</feature>
<reference evidence="6" key="1">
    <citation type="submission" date="2022-11" db="UniProtKB">
        <authorList>
            <consortium name="EnsemblMetazoa"/>
        </authorList>
    </citation>
    <scope>IDENTIFICATION</scope>
</reference>
<dbReference type="PROSITE" id="PS50157">
    <property type="entry name" value="ZINC_FINGER_C2H2_2"/>
    <property type="match status" value="2"/>
</dbReference>
<dbReference type="GO" id="GO:0005634">
    <property type="term" value="C:nucleus"/>
    <property type="evidence" value="ECO:0007669"/>
    <property type="project" value="UniProtKB-SubCell"/>
</dbReference>
<dbReference type="InterPro" id="IPR036236">
    <property type="entry name" value="Znf_C2H2_sf"/>
</dbReference>
<dbReference type="Gene3D" id="3.30.160.60">
    <property type="entry name" value="Classic Zinc Finger"/>
    <property type="match status" value="1"/>
</dbReference>
<dbReference type="SMART" id="SM00355">
    <property type="entry name" value="ZnF_C2H2"/>
    <property type="match status" value="2"/>
</dbReference>
<comment type="subcellular location">
    <subcellularLocation>
        <location evidence="1">Nucleus</location>
    </subcellularLocation>
</comment>
<dbReference type="PROSITE" id="PS00028">
    <property type="entry name" value="ZINC_FINGER_C2H2_1"/>
    <property type="match status" value="2"/>
</dbReference>
<feature type="region of interest" description="Disordered" evidence="4">
    <location>
        <begin position="165"/>
        <end position="193"/>
    </location>
</feature>
<protein>
    <recommendedName>
        <fullName evidence="5">C2H2-type domain-containing protein</fullName>
    </recommendedName>
</protein>
<accession>A0A914ABZ4</accession>
<dbReference type="InterPro" id="IPR052296">
    <property type="entry name" value="TR-Histone_Methyltrans"/>
</dbReference>
<feature type="region of interest" description="Disordered" evidence="4">
    <location>
        <begin position="1"/>
        <end position="23"/>
    </location>
</feature>
<evidence type="ECO:0000256" key="1">
    <source>
        <dbReference type="ARBA" id="ARBA00004123"/>
    </source>
</evidence>
<keyword evidence="3" id="KW-0479">Metal-binding</keyword>
<dbReference type="Proteomes" id="UP000887568">
    <property type="component" value="Unplaced"/>
</dbReference>
<feature type="compositionally biased region" description="Polar residues" evidence="4">
    <location>
        <begin position="177"/>
        <end position="186"/>
    </location>
</feature>
<evidence type="ECO:0000256" key="2">
    <source>
        <dbReference type="ARBA" id="ARBA00023242"/>
    </source>
</evidence>
<evidence type="ECO:0000313" key="6">
    <source>
        <dbReference type="EnsemblMetazoa" id="XP_038060991.1"/>
    </source>
</evidence>
<dbReference type="SUPFAM" id="SSF57667">
    <property type="entry name" value="beta-beta-alpha zinc fingers"/>
    <property type="match status" value="1"/>
</dbReference>
<dbReference type="AlphaFoldDB" id="A0A914ABZ4"/>
<evidence type="ECO:0000256" key="4">
    <source>
        <dbReference type="SAM" id="MobiDB-lite"/>
    </source>
</evidence>
<dbReference type="GO" id="GO:0006355">
    <property type="term" value="P:regulation of DNA-templated transcription"/>
    <property type="evidence" value="ECO:0007669"/>
    <property type="project" value="TreeGrafter"/>
</dbReference>
<feature type="domain" description="C2H2-type" evidence="5">
    <location>
        <begin position="397"/>
        <end position="424"/>
    </location>
</feature>